<evidence type="ECO:0000256" key="2">
    <source>
        <dbReference type="SAM" id="Phobius"/>
    </source>
</evidence>
<keyword evidence="2" id="KW-0472">Membrane</keyword>
<gene>
    <name evidence="3" type="ORF">O9U_11340</name>
</gene>
<dbReference type="AlphaFoldDB" id="S6FRP2"/>
<protein>
    <submittedName>
        <fullName evidence="3">Uncharacterized protein</fullName>
    </submittedName>
</protein>
<sequence>MKRSQRQNQESFCKKVQVLVLVESLGLIFLGIGGVVIMSGVPQVTHPPSSGRFWSPEHLPSDSKISTSNLPSSSSQRLSSSCCSQSSDSEQQATTKPSSTLKSSATSDETVQQANAYAEKVAESLAERAKAAGDEVHFQSH</sequence>
<evidence type="ECO:0000313" key="4">
    <source>
        <dbReference type="Proteomes" id="UP000015361"/>
    </source>
</evidence>
<keyword evidence="2" id="KW-0812">Transmembrane</keyword>
<keyword evidence="2" id="KW-1133">Transmembrane helix</keyword>
<comment type="caution">
    <text evidence="3">The sequence shown here is derived from an EMBL/GenBank/DDBJ whole genome shotgun (WGS) entry which is preliminary data.</text>
</comment>
<dbReference type="Proteomes" id="UP000015361">
    <property type="component" value="Unassembled WGS sequence"/>
</dbReference>
<dbReference type="EMBL" id="CBLU010000005">
    <property type="protein sequence ID" value="CDG03742.1"/>
    <property type="molecule type" value="Genomic_DNA"/>
</dbReference>
<accession>S6FRP2</accession>
<evidence type="ECO:0000313" key="3">
    <source>
        <dbReference type="EMBL" id="CDG03742.1"/>
    </source>
</evidence>
<evidence type="ECO:0000256" key="1">
    <source>
        <dbReference type="SAM" id="MobiDB-lite"/>
    </source>
</evidence>
<feature type="region of interest" description="Disordered" evidence="1">
    <location>
        <begin position="46"/>
        <end position="115"/>
    </location>
</feature>
<dbReference type="RefSeq" id="WP_021721962.1">
    <property type="nucleotide sequence ID" value="NZ_CBLU010000005.1"/>
</dbReference>
<feature type="transmembrane region" description="Helical" evidence="2">
    <location>
        <begin position="20"/>
        <end position="41"/>
    </location>
</feature>
<feature type="compositionally biased region" description="Low complexity" evidence="1">
    <location>
        <begin position="63"/>
        <end position="92"/>
    </location>
</feature>
<feature type="compositionally biased region" description="Polar residues" evidence="1">
    <location>
        <begin position="93"/>
        <end position="115"/>
    </location>
</feature>
<organism evidence="3 4">
    <name type="scientific">Lactococcus lactis subsp. lactis A12</name>
    <dbReference type="NCBI Taxonomy" id="1137134"/>
    <lineage>
        <taxon>Bacteria</taxon>
        <taxon>Bacillati</taxon>
        <taxon>Bacillota</taxon>
        <taxon>Bacilli</taxon>
        <taxon>Lactobacillales</taxon>
        <taxon>Streptococcaceae</taxon>
        <taxon>Lactococcus</taxon>
    </lineage>
</organism>
<reference evidence="3 4" key="1">
    <citation type="journal article" date="2013" name="Appl. Environ. Microbiol.">
        <title>The Carbohydrate Metabolism Signature of Lactococcus lactis Strain A12 Reveals Its Sourdough Ecosystem Origin.</title>
        <authorList>
            <person name="Passerini D."/>
            <person name="Coddeville M."/>
            <person name="Le Bourgeois P."/>
            <person name="Loubiere P."/>
            <person name="Ritzenthaler P."/>
            <person name="Fontagne-Faucher C."/>
            <person name="Daveran-Mingot M.L."/>
            <person name="Cocaign-Bousquet M."/>
        </authorList>
    </citation>
    <scope>NUCLEOTIDE SEQUENCE [LARGE SCALE GENOMIC DNA]</scope>
    <source>
        <strain evidence="3 4">A12</strain>
    </source>
</reference>
<name>S6FRP2_LACLL</name>
<proteinExistence type="predicted"/>